<evidence type="ECO:0000256" key="10">
    <source>
        <dbReference type="ARBA" id="ARBA00023012"/>
    </source>
</evidence>
<dbReference type="PANTHER" id="PTHR45436:SF15">
    <property type="entry name" value="SENSOR HISTIDINE KINASE CUSS"/>
    <property type="match status" value="1"/>
</dbReference>
<feature type="transmembrane region" description="Helical" evidence="12">
    <location>
        <begin position="156"/>
        <end position="177"/>
    </location>
</feature>
<dbReference type="InterPro" id="IPR005467">
    <property type="entry name" value="His_kinase_dom"/>
</dbReference>
<dbReference type="SMART" id="SM00387">
    <property type="entry name" value="HATPase_c"/>
    <property type="match status" value="1"/>
</dbReference>
<evidence type="ECO:0000256" key="9">
    <source>
        <dbReference type="ARBA" id="ARBA00022989"/>
    </source>
</evidence>
<dbReference type="EMBL" id="FZOW01000002">
    <property type="protein sequence ID" value="SNS42132.1"/>
    <property type="molecule type" value="Genomic_DNA"/>
</dbReference>
<dbReference type="EC" id="2.7.13.3" evidence="4"/>
<organism evidence="15 16">
    <name type="scientific">Rhodococcoides kyotonense</name>
    <dbReference type="NCBI Taxonomy" id="398843"/>
    <lineage>
        <taxon>Bacteria</taxon>
        <taxon>Bacillati</taxon>
        <taxon>Actinomycetota</taxon>
        <taxon>Actinomycetes</taxon>
        <taxon>Mycobacteriales</taxon>
        <taxon>Nocardiaceae</taxon>
        <taxon>Rhodococcoides</taxon>
    </lineage>
</organism>
<keyword evidence="9 12" id="KW-1133">Transmembrane helix</keyword>
<keyword evidence="11 12" id="KW-0472">Membrane</keyword>
<feature type="domain" description="HAMP" evidence="14">
    <location>
        <begin position="179"/>
        <end position="232"/>
    </location>
</feature>
<dbReference type="PANTHER" id="PTHR45436">
    <property type="entry name" value="SENSOR HISTIDINE KINASE YKOH"/>
    <property type="match status" value="1"/>
</dbReference>
<dbReference type="InterPro" id="IPR036890">
    <property type="entry name" value="HATPase_C_sf"/>
</dbReference>
<dbReference type="Pfam" id="PF00672">
    <property type="entry name" value="HAMP"/>
    <property type="match status" value="1"/>
</dbReference>
<dbReference type="PRINTS" id="PR00344">
    <property type="entry name" value="BCTRLSENSOR"/>
</dbReference>
<dbReference type="PROSITE" id="PS50885">
    <property type="entry name" value="HAMP"/>
    <property type="match status" value="1"/>
</dbReference>
<dbReference type="SUPFAM" id="SSF55874">
    <property type="entry name" value="ATPase domain of HSP90 chaperone/DNA topoisomerase II/histidine kinase"/>
    <property type="match status" value="1"/>
</dbReference>
<evidence type="ECO:0000256" key="4">
    <source>
        <dbReference type="ARBA" id="ARBA00012438"/>
    </source>
</evidence>
<dbReference type="SUPFAM" id="SSF158472">
    <property type="entry name" value="HAMP domain-like"/>
    <property type="match status" value="1"/>
</dbReference>
<dbReference type="CDD" id="cd06225">
    <property type="entry name" value="HAMP"/>
    <property type="match status" value="1"/>
</dbReference>
<accession>A0A239EE25</accession>
<dbReference type="Gene3D" id="3.30.565.10">
    <property type="entry name" value="Histidine kinase-like ATPase, C-terminal domain"/>
    <property type="match status" value="1"/>
</dbReference>
<dbReference type="AlphaFoldDB" id="A0A239EE25"/>
<evidence type="ECO:0000256" key="2">
    <source>
        <dbReference type="ARBA" id="ARBA00004141"/>
    </source>
</evidence>
<evidence type="ECO:0000313" key="15">
    <source>
        <dbReference type="EMBL" id="SNS42132.1"/>
    </source>
</evidence>
<evidence type="ECO:0000256" key="12">
    <source>
        <dbReference type="SAM" id="Phobius"/>
    </source>
</evidence>
<protein>
    <recommendedName>
        <fullName evidence="4">histidine kinase</fullName>
        <ecNumber evidence="4">2.7.13.3</ecNumber>
    </recommendedName>
</protein>
<evidence type="ECO:0000256" key="7">
    <source>
        <dbReference type="ARBA" id="ARBA00022692"/>
    </source>
</evidence>
<evidence type="ECO:0000256" key="11">
    <source>
        <dbReference type="ARBA" id="ARBA00023136"/>
    </source>
</evidence>
<comment type="subcellular location">
    <subcellularLocation>
        <location evidence="3">Cell membrane</location>
    </subcellularLocation>
    <subcellularLocation>
        <location evidence="2">Membrane</location>
        <topology evidence="2">Multi-pass membrane protein</topology>
    </subcellularLocation>
</comment>
<gene>
    <name evidence="15" type="ORF">SAMN05421642_102304</name>
</gene>
<feature type="domain" description="Histidine kinase" evidence="13">
    <location>
        <begin position="240"/>
        <end position="450"/>
    </location>
</feature>
<comment type="catalytic activity">
    <reaction evidence="1">
        <text>ATP + protein L-histidine = ADP + protein N-phospho-L-histidine.</text>
        <dbReference type="EC" id="2.7.13.3"/>
    </reaction>
</comment>
<evidence type="ECO:0000313" key="16">
    <source>
        <dbReference type="Proteomes" id="UP000198327"/>
    </source>
</evidence>
<dbReference type="SMART" id="SM00304">
    <property type="entry name" value="HAMP"/>
    <property type="match status" value="1"/>
</dbReference>
<dbReference type="InterPro" id="IPR003661">
    <property type="entry name" value="HisK_dim/P_dom"/>
</dbReference>
<dbReference type="Pfam" id="PF02518">
    <property type="entry name" value="HATPase_c"/>
    <property type="match status" value="1"/>
</dbReference>
<keyword evidence="6" id="KW-0808">Transferase</keyword>
<dbReference type="Gene3D" id="1.10.287.130">
    <property type="match status" value="1"/>
</dbReference>
<dbReference type="InterPro" id="IPR050428">
    <property type="entry name" value="TCS_sensor_his_kinase"/>
</dbReference>
<dbReference type="GO" id="GO:0005886">
    <property type="term" value="C:plasma membrane"/>
    <property type="evidence" value="ECO:0007669"/>
    <property type="project" value="UniProtKB-SubCell"/>
</dbReference>
<proteinExistence type="predicted"/>
<evidence type="ECO:0000256" key="3">
    <source>
        <dbReference type="ARBA" id="ARBA00004236"/>
    </source>
</evidence>
<evidence type="ECO:0000256" key="6">
    <source>
        <dbReference type="ARBA" id="ARBA00022679"/>
    </source>
</evidence>
<dbReference type="PROSITE" id="PS50109">
    <property type="entry name" value="HIS_KIN"/>
    <property type="match status" value="1"/>
</dbReference>
<dbReference type="GO" id="GO:0000155">
    <property type="term" value="F:phosphorelay sensor kinase activity"/>
    <property type="evidence" value="ECO:0007669"/>
    <property type="project" value="InterPro"/>
</dbReference>
<dbReference type="InterPro" id="IPR004358">
    <property type="entry name" value="Sig_transdc_His_kin-like_C"/>
</dbReference>
<evidence type="ECO:0000256" key="5">
    <source>
        <dbReference type="ARBA" id="ARBA00022553"/>
    </source>
</evidence>
<name>A0A239EE25_9NOCA</name>
<dbReference type="Gene3D" id="6.10.340.10">
    <property type="match status" value="1"/>
</dbReference>
<evidence type="ECO:0000256" key="1">
    <source>
        <dbReference type="ARBA" id="ARBA00000085"/>
    </source>
</evidence>
<keyword evidence="5" id="KW-0597">Phosphoprotein</keyword>
<sequence length="450" mass="48214">MIGLIPVIVLLVLGVGIPYAVLVSERSTQRVFIDRTGDATRFATLVDAAVEASDYTRLDAELSEYAALYGSSVWVIGLDGLVLHDPGLALPEDAVFVGQVRRAFAGGRVSEAPTVFPRTAGPLRVVEPVGRDSQVTAVVVIEASTAKLRANSLSQWTIGLLVLLVPVAGLIAGLWPLTRWIMRPVRELERRAVQVRAGDLGARADVDRGPPELRELSASFNTMVGTVERSMERQRAFVSDAAHQLRNPLASLRLSVENLGPWLRDGDAREAHDDAIAETVELGRTFESMLGAASREPIPDEHAWTVGRVYEVAIPHWEIMTRDVGMALVVDGPHLPDSVIRQPPGGLVAVLDELVSNAARLSGGTTVAVRSSLEDSWCVIEVVDDGVGLTSDEIDSATGRFWRAPRHQNVDGTGLGLAIVTDVVADAGGTVELRQASPTGLVATVRLPQV</sequence>
<dbReference type="SUPFAM" id="SSF47384">
    <property type="entry name" value="Homodimeric domain of signal transducing histidine kinase"/>
    <property type="match status" value="1"/>
</dbReference>
<dbReference type="CDD" id="cd00075">
    <property type="entry name" value="HATPase"/>
    <property type="match status" value="1"/>
</dbReference>
<evidence type="ECO:0000259" key="14">
    <source>
        <dbReference type="PROSITE" id="PS50885"/>
    </source>
</evidence>
<keyword evidence="7 12" id="KW-0812">Transmembrane</keyword>
<keyword evidence="8 15" id="KW-0418">Kinase</keyword>
<dbReference type="SMART" id="SM00388">
    <property type="entry name" value="HisKA"/>
    <property type="match status" value="1"/>
</dbReference>
<evidence type="ECO:0000256" key="8">
    <source>
        <dbReference type="ARBA" id="ARBA00022777"/>
    </source>
</evidence>
<dbReference type="Pfam" id="PF00512">
    <property type="entry name" value="HisKA"/>
    <property type="match status" value="1"/>
</dbReference>
<dbReference type="CDD" id="cd00082">
    <property type="entry name" value="HisKA"/>
    <property type="match status" value="1"/>
</dbReference>
<dbReference type="InterPro" id="IPR003660">
    <property type="entry name" value="HAMP_dom"/>
</dbReference>
<evidence type="ECO:0000259" key="13">
    <source>
        <dbReference type="PROSITE" id="PS50109"/>
    </source>
</evidence>
<reference evidence="16" key="1">
    <citation type="submission" date="2017-06" db="EMBL/GenBank/DDBJ databases">
        <authorList>
            <person name="Varghese N."/>
            <person name="Submissions S."/>
        </authorList>
    </citation>
    <scope>NUCLEOTIDE SEQUENCE [LARGE SCALE GENOMIC DNA]</scope>
    <source>
        <strain evidence="16">JCM 23211</strain>
    </source>
</reference>
<keyword evidence="10" id="KW-0902">Two-component regulatory system</keyword>
<dbReference type="InterPro" id="IPR003594">
    <property type="entry name" value="HATPase_dom"/>
</dbReference>
<dbReference type="InterPro" id="IPR036097">
    <property type="entry name" value="HisK_dim/P_sf"/>
</dbReference>
<dbReference type="Proteomes" id="UP000198327">
    <property type="component" value="Unassembled WGS sequence"/>
</dbReference>
<keyword evidence="16" id="KW-1185">Reference proteome</keyword>